<name>A0A916UB82_9ACTN</name>
<dbReference type="InterPro" id="IPR004474">
    <property type="entry name" value="LytR_CpsA_psr"/>
</dbReference>
<dbReference type="EMBL" id="BMJH01000002">
    <property type="protein sequence ID" value="GGC67105.1"/>
    <property type="molecule type" value="Genomic_DNA"/>
</dbReference>
<evidence type="ECO:0000313" key="4">
    <source>
        <dbReference type="Proteomes" id="UP000641514"/>
    </source>
</evidence>
<dbReference type="PANTHER" id="PTHR33392:SF6">
    <property type="entry name" value="POLYISOPRENYL-TEICHOIC ACID--PEPTIDOGLYCAN TEICHOIC ACID TRANSFERASE TAGU"/>
    <property type="match status" value="1"/>
</dbReference>
<keyword evidence="4" id="KW-1185">Reference proteome</keyword>
<dbReference type="NCBIfam" id="TIGR00350">
    <property type="entry name" value="lytR_cpsA_psr"/>
    <property type="match status" value="1"/>
</dbReference>
<gene>
    <name evidence="3" type="ORF">GCM10011410_19710</name>
</gene>
<accession>A0A916UB82</accession>
<dbReference type="InterPro" id="IPR050922">
    <property type="entry name" value="LytR/CpsA/Psr_CW_biosynth"/>
</dbReference>
<reference evidence="3" key="2">
    <citation type="submission" date="2020-09" db="EMBL/GenBank/DDBJ databases">
        <authorList>
            <person name="Sun Q."/>
            <person name="Zhou Y."/>
        </authorList>
    </citation>
    <scope>NUCLEOTIDE SEQUENCE</scope>
    <source>
        <strain evidence="3">CGMCC 1.15478</strain>
    </source>
</reference>
<proteinExistence type="inferred from homology"/>
<dbReference type="AlphaFoldDB" id="A0A916UB82"/>
<evidence type="ECO:0000313" key="3">
    <source>
        <dbReference type="EMBL" id="GGC67105.1"/>
    </source>
</evidence>
<comment type="similarity">
    <text evidence="1">Belongs to the LytR/CpsA/Psr (LCP) family.</text>
</comment>
<protein>
    <submittedName>
        <fullName evidence="3">Transcriptional regulator</fullName>
    </submittedName>
</protein>
<dbReference type="Pfam" id="PF03816">
    <property type="entry name" value="LytR_cpsA_psr"/>
    <property type="match status" value="1"/>
</dbReference>
<dbReference type="Proteomes" id="UP000641514">
    <property type="component" value="Unassembled WGS sequence"/>
</dbReference>
<feature type="domain" description="Cell envelope-related transcriptional attenuator" evidence="2">
    <location>
        <begin position="94"/>
        <end position="235"/>
    </location>
</feature>
<sequence length="338" mass="36591">MSTSKKKVLILALVFALATLVGSGVTWFAVDRVVGGFSEVDDVFSGLDEAQRPSPPGRESDGSTPTFFLVMGTDSVAGGQTTGEDATADEGNARSDTIMLIRVDGRTDRTHVVSIPRDSWVDVPGHGMNKINAAYAFGGPTLLVQTIEQLTNIRVDHFAIVDFFGFRAVTDAVGGVTVTVPFETNHHGHVFRAGPQKMNGDEALAYVRQRTNLPRGDFDRVQLQQSYLAGLLTTVRSDVSVLDFGTARDLISAIKGAVTLDSALTNARKLKFAWQLRGLQAKSITFLTVPYTGTGMEGEQSVVYLDDELAARMWTGLRSGSIDEVGSDDFNEFRYKAN</sequence>
<evidence type="ECO:0000259" key="2">
    <source>
        <dbReference type="Pfam" id="PF03816"/>
    </source>
</evidence>
<dbReference type="Gene3D" id="3.40.630.190">
    <property type="entry name" value="LCP protein"/>
    <property type="match status" value="1"/>
</dbReference>
<reference evidence="3" key="1">
    <citation type="journal article" date="2014" name="Int. J. Syst. Evol. Microbiol.">
        <title>Complete genome sequence of Corynebacterium casei LMG S-19264T (=DSM 44701T), isolated from a smear-ripened cheese.</title>
        <authorList>
            <consortium name="US DOE Joint Genome Institute (JGI-PGF)"/>
            <person name="Walter F."/>
            <person name="Albersmeier A."/>
            <person name="Kalinowski J."/>
            <person name="Ruckert C."/>
        </authorList>
    </citation>
    <scope>NUCLEOTIDE SEQUENCE</scope>
    <source>
        <strain evidence="3">CGMCC 1.15478</strain>
    </source>
</reference>
<dbReference type="PANTHER" id="PTHR33392">
    <property type="entry name" value="POLYISOPRENYL-TEICHOIC ACID--PEPTIDOGLYCAN TEICHOIC ACID TRANSFERASE TAGU"/>
    <property type="match status" value="1"/>
</dbReference>
<organism evidence="3 4">
    <name type="scientific">Hoyosella rhizosphaerae</name>
    <dbReference type="NCBI Taxonomy" id="1755582"/>
    <lineage>
        <taxon>Bacteria</taxon>
        <taxon>Bacillati</taxon>
        <taxon>Actinomycetota</taxon>
        <taxon>Actinomycetes</taxon>
        <taxon>Mycobacteriales</taxon>
        <taxon>Hoyosellaceae</taxon>
        <taxon>Hoyosella</taxon>
    </lineage>
</organism>
<evidence type="ECO:0000256" key="1">
    <source>
        <dbReference type="ARBA" id="ARBA00006068"/>
    </source>
</evidence>
<dbReference type="RefSeq" id="WP_188673861.1">
    <property type="nucleotide sequence ID" value="NZ_BMJH01000002.1"/>
</dbReference>
<comment type="caution">
    <text evidence="3">The sequence shown here is derived from an EMBL/GenBank/DDBJ whole genome shotgun (WGS) entry which is preliminary data.</text>
</comment>